<dbReference type="FunFam" id="3.40.50.300:FF:000016">
    <property type="entry name" value="Oligopeptide ABC transporter ATP-binding component"/>
    <property type="match status" value="1"/>
</dbReference>
<dbReference type="InterPro" id="IPR003593">
    <property type="entry name" value="AAA+_ATPase"/>
</dbReference>
<dbReference type="GO" id="GO:0015833">
    <property type="term" value="P:peptide transport"/>
    <property type="evidence" value="ECO:0007669"/>
    <property type="project" value="InterPro"/>
</dbReference>
<dbReference type="EMBL" id="LGSI01000020">
    <property type="protein sequence ID" value="OCR26157.1"/>
    <property type="molecule type" value="Genomic_DNA"/>
</dbReference>
<keyword evidence="2" id="KW-0813">Transport</keyword>
<keyword evidence="3" id="KW-0547">Nucleotide-binding</keyword>
<dbReference type="GO" id="GO:0005524">
    <property type="term" value="F:ATP binding"/>
    <property type="evidence" value="ECO:0007669"/>
    <property type="project" value="UniProtKB-KW"/>
</dbReference>
<evidence type="ECO:0000256" key="8">
    <source>
        <dbReference type="ARBA" id="ARBA00065473"/>
    </source>
</evidence>
<accession>A0A1C7ZB01</accession>
<protein>
    <recommendedName>
        <fullName evidence="5">ABC-type dipeptide transporter</fullName>
        <ecNumber evidence="5">7.4.2.9</ecNumber>
    </recommendedName>
</protein>
<dbReference type="PROSITE" id="PS00211">
    <property type="entry name" value="ABC_TRANSPORTER_1"/>
    <property type="match status" value="1"/>
</dbReference>
<dbReference type="Pfam" id="PF08352">
    <property type="entry name" value="oligo_HPY"/>
    <property type="match status" value="1"/>
</dbReference>
<sequence length="352" mass="39276">MKQPPLIEAIGLKKYFPVRKKLFVSSRGRDANLVRAVDGVDLSIARGEVLGLVGESGSGKSTLGRSLMMLDPPTDGHVVFDNTEITPFNDRLLKPWRKRMQMVFQDPYGSLNPRMTVAEILGMPLRFHSKELDALGRREKAEQALETVGLPSQYLDRYPHEFSGGQRQRIGIARALTLEPEFIMADEPVSALDVSVQAQVLNLFSRIRQQMNLTMLFVTHDLAVVGHIADRVAVMYLGRIVEVAPTRELFSNPRHPYTEALMSAIPMPDPGQRRQRIVLQGDIPSPISPPSGCTFRTRCPYVLPACSLERPSLRMIGPGHGTACIRDDLSLISPLNEQRETLCETVRRESAV</sequence>
<organism evidence="10 11">
    <name type="scientific">Pseudomonas syringae</name>
    <dbReference type="NCBI Taxonomy" id="317"/>
    <lineage>
        <taxon>Bacteria</taxon>
        <taxon>Pseudomonadati</taxon>
        <taxon>Pseudomonadota</taxon>
        <taxon>Gammaproteobacteria</taxon>
        <taxon>Pseudomonadales</taxon>
        <taxon>Pseudomonadaceae</taxon>
        <taxon>Pseudomonas</taxon>
    </lineage>
</organism>
<evidence type="ECO:0000313" key="10">
    <source>
        <dbReference type="EMBL" id="OCR26157.1"/>
    </source>
</evidence>
<evidence type="ECO:0000259" key="9">
    <source>
        <dbReference type="PROSITE" id="PS50893"/>
    </source>
</evidence>
<evidence type="ECO:0000256" key="7">
    <source>
        <dbReference type="ARBA" id="ARBA00058018"/>
    </source>
</evidence>
<evidence type="ECO:0000256" key="2">
    <source>
        <dbReference type="ARBA" id="ARBA00022448"/>
    </source>
</evidence>
<dbReference type="NCBIfam" id="TIGR01727">
    <property type="entry name" value="oligo_HPY"/>
    <property type="match status" value="1"/>
</dbReference>
<gene>
    <name evidence="10" type="ORF">AFK24_06385</name>
</gene>
<comment type="caution">
    <text evidence="10">The sequence shown here is derived from an EMBL/GenBank/DDBJ whole genome shotgun (WGS) entry which is preliminary data.</text>
</comment>
<dbReference type="InterPro" id="IPR027417">
    <property type="entry name" value="P-loop_NTPase"/>
</dbReference>
<dbReference type="SMART" id="SM00382">
    <property type="entry name" value="AAA"/>
    <property type="match status" value="1"/>
</dbReference>
<evidence type="ECO:0000256" key="1">
    <source>
        <dbReference type="ARBA" id="ARBA00005417"/>
    </source>
</evidence>
<dbReference type="InterPro" id="IPR013563">
    <property type="entry name" value="Oligopep_ABC_C"/>
</dbReference>
<dbReference type="InterPro" id="IPR050319">
    <property type="entry name" value="ABC_transp_ATP-bind"/>
</dbReference>
<dbReference type="InterPro" id="IPR003439">
    <property type="entry name" value="ABC_transporter-like_ATP-bd"/>
</dbReference>
<evidence type="ECO:0000256" key="6">
    <source>
        <dbReference type="ARBA" id="ARBA00047356"/>
    </source>
</evidence>
<reference evidence="10 11" key="1">
    <citation type="submission" date="2015-07" db="EMBL/GenBank/DDBJ databases">
        <title>Draft genome sequence of a diazotrophic, plant growth-promoting rhizobacterium of the Pseudomonas syringae complex.</title>
        <authorList>
            <person name="Patten C.L."/>
            <person name="Jeong H."/>
        </authorList>
    </citation>
    <scope>NUCLEOTIDE SEQUENCE [LARGE SCALE GENOMIC DNA]</scope>
    <source>
        <strain evidence="10 11">GR12-2</strain>
    </source>
</reference>
<keyword evidence="4 10" id="KW-0067">ATP-binding</keyword>
<dbReference type="PANTHER" id="PTHR43776:SF7">
    <property type="entry name" value="D,D-DIPEPTIDE TRANSPORT ATP-BINDING PROTEIN DDPF-RELATED"/>
    <property type="match status" value="1"/>
</dbReference>
<comment type="catalytic activity">
    <reaction evidence="6">
        <text>a dipeptide(out) + ATP + H2O = a dipeptide(in) + ADP + phosphate + H(+)</text>
        <dbReference type="Rhea" id="RHEA:23120"/>
        <dbReference type="ChEBI" id="CHEBI:15377"/>
        <dbReference type="ChEBI" id="CHEBI:15378"/>
        <dbReference type="ChEBI" id="CHEBI:30616"/>
        <dbReference type="ChEBI" id="CHEBI:43474"/>
        <dbReference type="ChEBI" id="CHEBI:90799"/>
        <dbReference type="ChEBI" id="CHEBI:456216"/>
        <dbReference type="EC" id="7.4.2.9"/>
    </reaction>
</comment>
<dbReference type="GO" id="GO:0055085">
    <property type="term" value="P:transmembrane transport"/>
    <property type="evidence" value="ECO:0007669"/>
    <property type="project" value="UniProtKB-ARBA"/>
</dbReference>
<dbReference type="PROSITE" id="PS50893">
    <property type="entry name" value="ABC_TRANSPORTER_2"/>
    <property type="match status" value="1"/>
</dbReference>
<proteinExistence type="inferred from homology"/>
<evidence type="ECO:0000256" key="5">
    <source>
        <dbReference type="ARBA" id="ARBA00038852"/>
    </source>
</evidence>
<evidence type="ECO:0000256" key="4">
    <source>
        <dbReference type="ARBA" id="ARBA00022840"/>
    </source>
</evidence>
<dbReference type="PANTHER" id="PTHR43776">
    <property type="entry name" value="TRANSPORT ATP-BINDING PROTEIN"/>
    <property type="match status" value="1"/>
</dbReference>
<evidence type="ECO:0000256" key="3">
    <source>
        <dbReference type="ARBA" id="ARBA00022741"/>
    </source>
</evidence>
<dbReference type="CDD" id="cd03257">
    <property type="entry name" value="ABC_NikE_OppD_transporters"/>
    <property type="match status" value="1"/>
</dbReference>
<dbReference type="OrthoDB" id="9784450at2"/>
<dbReference type="GO" id="GO:0016887">
    <property type="term" value="F:ATP hydrolysis activity"/>
    <property type="evidence" value="ECO:0007669"/>
    <property type="project" value="InterPro"/>
</dbReference>
<dbReference type="PATRIC" id="fig|317.243.peg.4317"/>
<feature type="domain" description="ABC transporter" evidence="9">
    <location>
        <begin position="18"/>
        <end position="262"/>
    </location>
</feature>
<name>A0A1C7ZB01_PSESX</name>
<dbReference type="AlphaFoldDB" id="A0A1C7ZB01"/>
<comment type="similarity">
    <text evidence="1">Belongs to the ABC transporter superfamily.</text>
</comment>
<dbReference type="RefSeq" id="WP_065832427.1">
    <property type="nucleotide sequence ID" value="NZ_LGSI01000020.1"/>
</dbReference>
<dbReference type="InterPro" id="IPR017871">
    <property type="entry name" value="ABC_transporter-like_CS"/>
</dbReference>
<dbReference type="EC" id="7.4.2.9" evidence="5"/>
<dbReference type="SUPFAM" id="SSF52540">
    <property type="entry name" value="P-loop containing nucleoside triphosphate hydrolases"/>
    <property type="match status" value="1"/>
</dbReference>
<evidence type="ECO:0000313" key="11">
    <source>
        <dbReference type="Proteomes" id="UP000093104"/>
    </source>
</evidence>
<dbReference type="Pfam" id="PF00005">
    <property type="entry name" value="ABC_tran"/>
    <property type="match status" value="1"/>
</dbReference>
<comment type="subunit">
    <text evidence="8">The complex is composed of two ATP-binding proteins (DppD and DppF), two transmembrane proteins (DppB and DppC) and a solute-binding protein (DppA1-A5). Five orthologous SBPs (DppA1-A5) are present in P.aeruginosa, which increases the substrate specificity of the DppBCDF transporter.</text>
</comment>
<comment type="function">
    <text evidence="7">Part of the ABC transporter DppABCDF involved in the uptake of various di/tripeptides. Is also involved in the uptake of phaseolotoxin, a toxic tripeptide inhibiting the enzyme ornithine carbamoyltransferase. Responsible for energy coupling to the transport system.</text>
</comment>
<dbReference type="Gene3D" id="3.40.50.300">
    <property type="entry name" value="P-loop containing nucleotide triphosphate hydrolases"/>
    <property type="match status" value="1"/>
</dbReference>
<dbReference type="Proteomes" id="UP000093104">
    <property type="component" value="Unassembled WGS sequence"/>
</dbReference>